<proteinExistence type="predicted"/>
<reference evidence="2" key="1">
    <citation type="submission" date="2014-09" db="EMBL/GenBank/DDBJ databases">
        <authorList>
            <person name="Magalhaes I.L.F."/>
            <person name="Oliveira U."/>
            <person name="Santos F.R."/>
            <person name="Vidigal T.H.D.A."/>
            <person name="Brescovit A.D."/>
            <person name="Santos A.J."/>
        </authorList>
    </citation>
    <scope>NUCLEOTIDE SEQUENCE</scope>
    <source>
        <tissue evidence="2">Shoot tissue taken approximately 20 cm above the soil surface</tissue>
    </source>
</reference>
<feature type="region of interest" description="Disordered" evidence="1">
    <location>
        <begin position="1"/>
        <end position="28"/>
    </location>
</feature>
<evidence type="ECO:0000313" key="2">
    <source>
        <dbReference type="EMBL" id="JAE15770.1"/>
    </source>
</evidence>
<accession>A0A0A9FSC0</accession>
<organism evidence="2">
    <name type="scientific">Arundo donax</name>
    <name type="common">Giant reed</name>
    <name type="synonym">Donax arundinaceus</name>
    <dbReference type="NCBI Taxonomy" id="35708"/>
    <lineage>
        <taxon>Eukaryota</taxon>
        <taxon>Viridiplantae</taxon>
        <taxon>Streptophyta</taxon>
        <taxon>Embryophyta</taxon>
        <taxon>Tracheophyta</taxon>
        <taxon>Spermatophyta</taxon>
        <taxon>Magnoliopsida</taxon>
        <taxon>Liliopsida</taxon>
        <taxon>Poales</taxon>
        <taxon>Poaceae</taxon>
        <taxon>PACMAD clade</taxon>
        <taxon>Arundinoideae</taxon>
        <taxon>Arundineae</taxon>
        <taxon>Arundo</taxon>
    </lineage>
</organism>
<sequence length="28" mass="3197">MYLPIQQNKKNQTAFNLTQEANTNGDIT</sequence>
<dbReference type="AlphaFoldDB" id="A0A0A9FSC0"/>
<protein>
    <submittedName>
        <fullName evidence="2">Uncharacterized protein</fullName>
    </submittedName>
</protein>
<reference evidence="2" key="2">
    <citation type="journal article" date="2015" name="Data Brief">
        <title>Shoot transcriptome of the giant reed, Arundo donax.</title>
        <authorList>
            <person name="Barrero R.A."/>
            <person name="Guerrero F.D."/>
            <person name="Moolhuijzen P."/>
            <person name="Goolsby J.A."/>
            <person name="Tidwell J."/>
            <person name="Bellgard S.E."/>
            <person name="Bellgard M.I."/>
        </authorList>
    </citation>
    <scope>NUCLEOTIDE SEQUENCE</scope>
    <source>
        <tissue evidence="2">Shoot tissue taken approximately 20 cm above the soil surface</tissue>
    </source>
</reference>
<name>A0A0A9FSC0_ARUDO</name>
<evidence type="ECO:0000256" key="1">
    <source>
        <dbReference type="SAM" id="MobiDB-lite"/>
    </source>
</evidence>
<dbReference type="EMBL" id="GBRH01182126">
    <property type="protein sequence ID" value="JAE15770.1"/>
    <property type="molecule type" value="Transcribed_RNA"/>
</dbReference>